<dbReference type="Proteomes" id="UP000069912">
    <property type="component" value="Chromosome"/>
</dbReference>
<protein>
    <recommendedName>
        <fullName evidence="7">Phosphatidylglycerol--prolipoprotein diacylglyceryl transferase</fullName>
        <ecNumber evidence="7">2.5.1.145</ecNumber>
    </recommendedName>
</protein>
<feature type="transmembrane region" description="Helical" evidence="7">
    <location>
        <begin position="22"/>
        <end position="41"/>
    </location>
</feature>
<comment type="pathway">
    <text evidence="7">Protein modification; lipoprotein biosynthesis (diacylglyceryl transfer).</text>
</comment>
<dbReference type="AlphaFoldDB" id="A0A120I9A2"/>
<keyword evidence="10" id="KW-1185">Reference proteome</keyword>
<keyword evidence="8" id="KW-0449">Lipoprotein</keyword>
<feature type="transmembrane region" description="Helical" evidence="7">
    <location>
        <begin position="96"/>
        <end position="113"/>
    </location>
</feature>
<dbReference type="PANTHER" id="PTHR30589">
    <property type="entry name" value="PROLIPOPROTEIN DIACYLGLYCERYL TRANSFERASE"/>
    <property type="match status" value="1"/>
</dbReference>
<evidence type="ECO:0000313" key="8">
    <source>
        <dbReference type="EMBL" id="AMB94298.1"/>
    </source>
</evidence>
<feature type="binding site" evidence="7">
    <location>
        <position position="139"/>
    </location>
    <ligand>
        <name>a 1,2-diacyl-sn-glycero-3-phospho-(1'-sn-glycerol)</name>
        <dbReference type="ChEBI" id="CHEBI:64716"/>
    </ligand>
</feature>
<dbReference type="NCBIfam" id="TIGR00544">
    <property type="entry name" value="lgt"/>
    <property type="match status" value="1"/>
</dbReference>
<dbReference type="InterPro" id="IPR001640">
    <property type="entry name" value="Lgt"/>
</dbReference>
<comment type="subcellular location">
    <subcellularLocation>
        <location evidence="7">Cell membrane</location>
        <topology evidence="7">Multi-pass membrane protein</topology>
    </subcellularLocation>
</comment>
<reference evidence="8 10" key="1">
    <citation type="journal article" date="2016" name="Genome Announc.">
        <title>Complete Genome Sequences of Aerococcus christensenii CCUG 28831T, Aerococcus sanguinicola CCUG 43001T, Aerococcus urinae CCUG 36881T, Aerococcus urinaeequi CCUG 28094T, Aerococcus urinaehominis CCUG 42038 BT, and Aerococcus viridans CCUG 4311T.</title>
        <authorList>
            <person name="Carkaci D."/>
            <person name="Dargis R."/>
            <person name="Nielsen X.C."/>
            <person name="Skovgaard O."/>
            <person name="Fuursted K."/>
            <person name="Christensen J.J."/>
        </authorList>
    </citation>
    <scope>NUCLEOTIDE SEQUENCE [LARGE SCALE GENOMIC DNA]</scope>
    <source>
        <strain evidence="8 10">CCUG43001</strain>
    </source>
</reference>
<keyword evidence="5 7" id="KW-1133">Transmembrane helix</keyword>
<comment type="catalytic activity">
    <reaction evidence="7">
        <text>L-cysteinyl-[prolipoprotein] + a 1,2-diacyl-sn-glycero-3-phospho-(1'-sn-glycerol) = an S-1,2-diacyl-sn-glyceryl-L-cysteinyl-[prolipoprotein] + sn-glycerol 1-phosphate + H(+)</text>
        <dbReference type="Rhea" id="RHEA:56712"/>
        <dbReference type="Rhea" id="RHEA-COMP:14679"/>
        <dbReference type="Rhea" id="RHEA-COMP:14680"/>
        <dbReference type="ChEBI" id="CHEBI:15378"/>
        <dbReference type="ChEBI" id="CHEBI:29950"/>
        <dbReference type="ChEBI" id="CHEBI:57685"/>
        <dbReference type="ChEBI" id="CHEBI:64716"/>
        <dbReference type="ChEBI" id="CHEBI:140658"/>
        <dbReference type="EC" id="2.5.1.145"/>
    </reaction>
</comment>
<feature type="transmembrane region" description="Helical" evidence="7">
    <location>
        <begin position="182"/>
        <end position="200"/>
    </location>
</feature>
<dbReference type="OrthoDB" id="871140at2"/>
<evidence type="ECO:0000313" key="9">
    <source>
        <dbReference type="EMBL" id="PKZ22474.1"/>
    </source>
</evidence>
<dbReference type="EMBL" id="CP014160">
    <property type="protein sequence ID" value="AMB94298.1"/>
    <property type="molecule type" value="Genomic_DNA"/>
</dbReference>
<feature type="transmembrane region" description="Helical" evidence="7">
    <location>
        <begin position="242"/>
        <end position="260"/>
    </location>
</feature>
<evidence type="ECO:0000256" key="6">
    <source>
        <dbReference type="ARBA" id="ARBA00023136"/>
    </source>
</evidence>
<dbReference type="HAMAP" id="MF_01147">
    <property type="entry name" value="Lgt"/>
    <property type="match status" value="1"/>
</dbReference>
<dbReference type="EMBL" id="PKGY01000002">
    <property type="protein sequence ID" value="PKZ22474.1"/>
    <property type="molecule type" value="Genomic_DNA"/>
</dbReference>
<sequence length="286" mass="33064">MLSDRVLAAIDPVAFELFGWPIRWYGIIIAGGILLAIQLGSREIKRRGWPEDLILDVLVWAIPIGFIGARLYYVIFEWDYYRQHLDEIIQIWNGGIAIYGGVLAALLTIYLYCRSKGWRFLLLTDVMAPYLLLAQAIGRWGNFVNQEAHGGPVSVEFLRDRLHLPDFIVEGMQIDGVYYHPTFLYESLWNLLGVVVLLYLRNIRGKLRVGETTFLYLIWYGIGRFFIEGLRTDSLYWGPFRVSQVLSLVLVLIGLGAIIWRRWQKAPTPYQEASLYAIEQKKTEEN</sequence>
<evidence type="ECO:0000256" key="5">
    <source>
        <dbReference type="ARBA" id="ARBA00022989"/>
    </source>
</evidence>
<dbReference type="PROSITE" id="PS01311">
    <property type="entry name" value="LGT"/>
    <property type="match status" value="1"/>
</dbReference>
<reference evidence="10" key="2">
    <citation type="submission" date="2016-01" db="EMBL/GenBank/DDBJ databases">
        <title>Six Aerococcus type strain genome sequencing and assembly using PacBio and Illumina Hiseq.</title>
        <authorList>
            <person name="Carkaci D."/>
            <person name="Dargis R."/>
            <person name="Nielsen X.C."/>
            <person name="Skovgaard O."/>
            <person name="Fuursted K."/>
            <person name="Christensen J.J."/>
        </authorList>
    </citation>
    <scope>NUCLEOTIDE SEQUENCE [LARGE SCALE GENOMIC DNA]</scope>
    <source>
        <strain evidence="10">CCUG43001</strain>
    </source>
</reference>
<evidence type="ECO:0000256" key="7">
    <source>
        <dbReference type="HAMAP-Rule" id="MF_01147"/>
    </source>
</evidence>
<evidence type="ECO:0000256" key="1">
    <source>
        <dbReference type="ARBA" id="ARBA00007150"/>
    </source>
</evidence>
<comment type="function">
    <text evidence="7">Catalyzes the transfer of the diacylglyceryl group from phosphatidylglycerol to the sulfhydryl group of the N-terminal cysteine of a prolipoprotein, the first step in the formation of mature lipoproteins.</text>
</comment>
<feature type="transmembrane region" description="Helical" evidence="7">
    <location>
        <begin position="120"/>
        <end position="138"/>
    </location>
</feature>
<evidence type="ECO:0000256" key="3">
    <source>
        <dbReference type="ARBA" id="ARBA00022679"/>
    </source>
</evidence>
<dbReference type="KEGG" id="asan:AWM72_05755"/>
<keyword evidence="4 7" id="KW-0812">Transmembrane</keyword>
<comment type="similarity">
    <text evidence="1 7">Belongs to the Lgt family.</text>
</comment>
<dbReference type="PANTHER" id="PTHR30589:SF0">
    <property type="entry name" value="PHOSPHATIDYLGLYCEROL--PROLIPOPROTEIN DIACYLGLYCERYL TRANSFERASE"/>
    <property type="match status" value="1"/>
</dbReference>
<organism evidence="8 10">
    <name type="scientific">Aerococcus sanguinicola</name>
    <dbReference type="NCBI Taxonomy" id="119206"/>
    <lineage>
        <taxon>Bacteria</taxon>
        <taxon>Bacillati</taxon>
        <taxon>Bacillota</taxon>
        <taxon>Bacilli</taxon>
        <taxon>Lactobacillales</taxon>
        <taxon>Aerococcaceae</taxon>
        <taxon>Aerococcus</taxon>
    </lineage>
</organism>
<dbReference type="GO" id="GO:0042158">
    <property type="term" value="P:lipoprotein biosynthetic process"/>
    <property type="evidence" value="ECO:0007669"/>
    <property type="project" value="UniProtKB-UniRule"/>
</dbReference>
<feature type="transmembrane region" description="Helical" evidence="7">
    <location>
        <begin position="53"/>
        <end position="76"/>
    </location>
</feature>
<evidence type="ECO:0000256" key="4">
    <source>
        <dbReference type="ARBA" id="ARBA00022692"/>
    </source>
</evidence>
<dbReference type="Proteomes" id="UP000234239">
    <property type="component" value="Unassembled WGS sequence"/>
</dbReference>
<dbReference type="GO" id="GO:0008961">
    <property type="term" value="F:phosphatidylglycerol-prolipoprotein diacylglyceryl transferase activity"/>
    <property type="evidence" value="ECO:0007669"/>
    <property type="project" value="UniProtKB-UniRule"/>
</dbReference>
<dbReference type="GO" id="GO:0005886">
    <property type="term" value="C:plasma membrane"/>
    <property type="evidence" value="ECO:0007669"/>
    <property type="project" value="UniProtKB-SubCell"/>
</dbReference>
<dbReference type="EC" id="2.5.1.145" evidence="7"/>
<dbReference type="RefSeq" id="WP_067974663.1">
    <property type="nucleotide sequence ID" value="NZ_CAJHKM010000001.1"/>
</dbReference>
<feature type="transmembrane region" description="Helical" evidence="7">
    <location>
        <begin position="212"/>
        <end position="230"/>
    </location>
</feature>
<accession>A0A120I9A2</accession>
<dbReference type="UniPathway" id="UPA00664"/>
<evidence type="ECO:0000256" key="2">
    <source>
        <dbReference type="ARBA" id="ARBA00022475"/>
    </source>
</evidence>
<evidence type="ECO:0000313" key="11">
    <source>
        <dbReference type="Proteomes" id="UP000234239"/>
    </source>
</evidence>
<proteinExistence type="inferred from homology"/>
<name>A0A120I9A2_9LACT</name>
<reference evidence="9 11" key="3">
    <citation type="submission" date="2017-12" db="EMBL/GenBank/DDBJ databases">
        <title>Phylogenetic diversity of female urinary microbiome.</title>
        <authorList>
            <person name="Thomas-White K."/>
            <person name="Wolfe A.J."/>
        </authorList>
    </citation>
    <scope>NUCLEOTIDE SEQUENCE [LARGE SCALE GENOMIC DNA]</scope>
    <source>
        <strain evidence="9 11">UMB0139</strain>
    </source>
</reference>
<keyword evidence="6 7" id="KW-0472">Membrane</keyword>
<keyword evidence="2 7" id="KW-1003">Cell membrane</keyword>
<dbReference type="GeneID" id="92903570"/>
<keyword evidence="3 7" id="KW-0808">Transferase</keyword>
<gene>
    <name evidence="7" type="primary">lgt</name>
    <name evidence="8" type="ORF">AWM72_05755</name>
    <name evidence="9" type="ORF">CYJ28_04990</name>
</gene>
<evidence type="ECO:0000313" key="10">
    <source>
        <dbReference type="Proteomes" id="UP000069912"/>
    </source>
</evidence>
<dbReference type="Pfam" id="PF01790">
    <property type="entry name" value="LGT"/>
    <property type="match status" value="1"/>
</dbReference>